<dbReference type="SUPFAM" id="SSF48208">
    <property type="entry name" value="Six-hairpin glycosidases"/>
    <property type="match status" value="1"/>
</dbReference>
<dbReference type="Gene3D" id="1.50.10.10">
    <property type="match status" value="1"/>
</dbReference>
<sequence>MQNRRTFLNQCANGGMWVAMVAPYMRVSGTVAEKSSPYLPLQSNTMEVALPPGRRVPFGWPYWRIASKEQGLFLHLSEVSAHSPSKIFLRLMVALDTRDKRRVLVTLGHTGRIIGSLNIWFASALQIFECTLDASLAELKQSGIYLQTDHDQEPLYVLATTERTGSHVFVSPVGRRNQPKEAFLESLTSLRSLHPFGWMEGCTMDGLYALQKAGRLTKRFDFQERLRLFLPDSTHLIYENPGTEPSDNVFNNVEAGLPFAVISRVLPLHSSVKLFIDFAKSRFTNGKLNSQSLTTEGCYTLAYPLVVVGQALGDSDLYELALLELEARIKFLTSVDAVFQRGQIDGSGRGFRNWGRGFTWFLLGIVRTAAVLKEDKSFRQTNQLNYLREVFETYARLALSHQRPVHSWGAYLDLPETAFDASTTAGLGAALGYGKKMGWLTDLPEHRIKSIRSRLEKNFTADGLLTGSCQINRGRRGSAKK</sequence>
<protein>
    <recommendedName>
        <fullName evidence="3">Glucuronyl hydrolase</fullName>
    </recommendedName>
</protein>
<dbReference type="EMBL" id="SMJU01000003">
    <property type="protein sequence ID" value="TDB67535.1"/>
    <property type="molecule type" value="Genomic_DNA"/>
</dbReference>
<gene>
    <name evidence="1" type="ORF">EZE20_06210</name>
</gene>
<reference evidence="1 2" key="1">
    <citation type="submission" date="2019-02" db="EMBL/GenBank/DDBJ databases">
        <title>Arundinibacter roseus gen. nov., sp. nov., a new member of the family Cytophagaceae.</title>
        <authorList>
            <person name="Szuroczki S."/>
            <person name="Khayer B."/>
            <person name="Sproer C."/>
            <person name="Toumi M."/>
            <person name="Szabo A."/>
            <person name="Felfoldi T."/>
            <person name="Schumann P."/>
            <person name="Toth E."/>
        </authorList>
    </citation>
    <scope>NUCLEOTIDE SEQUENCE [LARGE SCALE GENOMIC DNA]</scope>
    <source>
        <strain evidence="1 2">DMA-k-7a</strain>
    </source>
</reference>
<evidence type="ECO:0000313" key="1">
    <source>
        <dbReference type="EMBL" id="TDB67535.1"/>
    </source>
</evidence>
<dbReference type="RefSeq" id="WP_132115613.1">
    <property type="nucleotide sequence ID" value="NZ_SMJU01000003.1"/>
</dbReference>
<dbReference type="InterPro" id="IPR012341">
    <property type="entry name" value="6hp_glycosidase-like_sf"/>
</dbReference>
<dbReference type="AlphaFoldDB" id="A0A4V2XAF9"/>
<dbReference type="Proteomes" id="UP000295706">
    <property type="component" value="Unassembled WGS sequence"/>
</dbReference>
<keyword evidence="2" id="KW-1185">Reference proteome</keyword>
<name>A0A4V2XAF9_9BACT</name>
<comment type="caution">
    <text evidence="1">The sequence shown here is derived from an EMBL/GenBank/DDBJ whole genome shotgun (WGS) entry which is preliminary data.</text>
</comment>
<evidence type="ECO:0000313" key="2">
    <source>
        <dbReference type="Proteomes" id="UP000295706"/>
    </source>
</evidence>
<dbReference type="GO" id="GO:0005975">
    <property type="term" value="P:carbohydrate metabolic process"/>
    <property type="evidence" value="ECO:0007669"/>
    <property type="project" value="InterPro"/>
</dbReference>
<accession>A0A4V2XAF9</accession>
<proteinExistence type="predicted"/>
<evidence type="ECO:0008006" key="3">
    <source>
        <dbReference type="Google" id="ProtNLM"/>
    </source>
</evidence>
<dbReference type="OrthoDB" id="258246at2"/>
<dbReference type="InterPro" id="IPR008928">
    <property type="entry name" value="6-hairpin_glycosidase_sf"/>
</dbReference>
<organism evidence="1 2">
    <name type="scientific">Arundinibacter roseus</name>
    <dbReference type="NCBI Taxonomy" id="2070510"/>
    <lineage>
        <taxon>Bacteria</taxon>
        <taxon>Pseudomonadati</taxon>
        <taxon>Bacteroidota</taxon>
        <taxon>Cytophagia</taxon>
        <taxon>Cytophagales</taxon>
        <taxon>Spirosomataceae</taxon>
        <taxon>Arundinibacter</taxon>
    </lineage>
</organism>